<evidence type="ECO:0000256" key="1">
    <source>
        <dbReference type="SAM" id="MobiDB-lite"/>
    </source>
</evidence>
<evidence type="ECO:0000313" key="2">
    <source>
        <dbReference type="EMBL" id="KAG2301646.1"/>
    </source>
</evidence>
<dbReference type="PANTHER" id="PTHR46872:SF13">
    <property type="entry name" value="ELM2 DOMAIN-CONTAINING PROTEIN"/>
    <property type="match status" value="1"/>
</dbReference>
<comment type="caution">
    <text evidence="2">The sequence shown here is derived from an EMBL/GenBank/DDBJ whole genome shotgun (WGS) entry which is preliminary data.</text>
</comment>
<protein>
    <submittedName>
        <fullName evidence="2">Uncharacterized protein</fullName>
    </submittedName>
</protein>
<dbReference type="OrthoDB" id="10633181at2759"/>
<organism evidence="2 3">
    <name type="scientific">Brassica carinata</name>
    <name type="common">Ethiopian mustard</name>
    <name type="synonym">Abyssinian cabbage</name>
    <dbReference type="NCBI Taxonomy" id="52824"/>
    <lineage>
        <taxon>Eukaryota</taxon>
        <taxon>Viridiplantae</taxon>
        <taxon>Streptophyta</taxon>
        <taxon>Embryophyta</taxon>
        <taxon>Tracheophyta</taxon>
        <taxon>Spermatophyta</taxon>
        <taxon>Magnoliopsida</taxon>
        <taxon>eudicotyledons</taxon>
        <taxon>Gunneridae</taxon>
        <taxon>Pentapetalae</taxon>
        <taxon>rosids</taxon>
        <taxon>malvids</taxon>
        <taxon>Brassicales</taxon>
        <taxon>Brassicaceae</taxon>
        <taxon>Brassiceae</taxon>
        <taxon>Brassica</taxon>
    </lineage>
</organism>
<dbReference type="PANTHER" id="PTHR46872">
    <property type="entry name" value="DNA BINDING PROTEIN"/>
    <property type="match status" value="1"/>
</dbReference>
<dbReference type="AlphaFoldDB" id="A0A8X7S8N0"/>
<keyword evidence="3" id="KW-1185">Reference proteome</keyword>
<accession>A0A8X7S8N0</accession>
<dbReference type="Proteomes" id="UP000886595">
    <property type="component" value="Unassembled WGS sequence"/>
</dbReference>
<dbReference type="EMBL" id="JAAMPC010000007">
    <property type="protein sequence ID" value="KAG2301646.1"/>
    <property type="molecule type" value="Genomic_DNA"/>
</dbReference>
<gene>
    <name evidence="2" type="ORF">Bca52824_030297</name>
</gene>
<proteinExistence type="predicted"/>
<reference evidence="2 3" key="1">
    <citation type="submission" date="2020-02" db="EMBL/GenBank/DDBJ databases">
        <authorList>
            <person name="Ma Q."/>
            <person name="Huang Y."/>
            <person name="Song X."/>
            <person name="Pei D."/>
        </authorList>
    </citation>
    <scope>NUCLEOTIDE SEQUENCE [LARGE SCALE GENOMIC DNA]</scope>
    <source>
        <strain evidence="2">Sxm20200214</strain>
        <tissue evidence="2">Leaf</tissue>
    </source>
</reference>
<name>A0A8X7S8N0_BRACI</name>
<sequence length="88" mass="10025">MKDDLSGLLVKNFNTCAPFSWILTGLFQEDAQNQSSLFHQSSESDFTWRQLSPVEDVYTCLMNQPPRKQVPVGSNHQADIPHCAKERD</sequence>
<evidence type="ECO:0000313" key="3">
    <source>
        <dbReference type="Proteomes" id="UP000886595"/>
    </source>
</evidence>
<feature type="region of interest" description="Disordered" evidence="1">
    <location>
        <begin position="68"/>
        <end position="88"/>
    </location>
</feature>